<evidence type="ECO:0000313" key="2">
    <source>
        <dbReference type="EMBL" id="KAK3028455.1"/>
    </source>
</evidence>
<dbReference type="GO" id="GO:0003723">
    <property type="term" value="F:RNA binding"/>
    <property type="evidence" value="ECO:0007669"/>
    <property type="project" value="InterPro"/>
</dbReference>
<name>A0AA89B5E5_9ASTE</name>
<protein>
    <recommendedName>
        <fullName evidence="4">Pentatricopeptide repeat-containing protein</fullName>
    </recommendedName>
</protein>
<proteinExistence type="predicted"/>
<sequence>MDAKERTVHMEEIDWGYPNIDRSLLFLYSTRNGRRMPAAMLIVNGGKEIFRRMRKEYNVMPGLAHYSCLVDLFGRAGKLDEAYELVNNIEVQRTSDSWADLLSACWLHQNAELAELAVQKAYKLHRKSKKIAYPGRDLMAFYAKQSYPMENCRFLVHVLQELNDNVMRTSGVT</sequence>
<dbReference type="AlphaFoldDB" id="A0AA89B5E5"/>
<keyword evidence="1" id="KW-0677">Repeat</keyword>
<gene>
    <name evidence="2" type="ORF">RJ639_039047</name>
</gene>
<dbReference type="Gene3D" id="1.25.40.10">
    <property type="entry name" value="Tetratricopeptide repeat domain"/>
    <property type="match status" value="1"/>
</dbReference>
<evidence type="ECO:0000313" key="3">
    <source>
        <dbReference type="Proteomes" id="UP001188597"/>
    </source>
</evidence>
<dbReference type="GO" id="GO:0009451">
    <property type="term" value="P:RNA modification"/>
    <property type="evidence" value="ECO:0007669"/>
    <property type="project" value="InterPro"/>
</dbReference>
<dbReference type="InterPro" id="IPR011990">
    <property type="entry name" value="TPR-like_helical_dom_sf"/>
</dbReference>
<dbReference type="Pfam" id="PF12854">
    <property type="entry name" value="PPR_1"/>
    <property type="match status" value="1"/>
</dbReference>
<dbReference type="InterPro" id="IPR002885">
    <property type="entry name" value="PPR_rpt"/>
</dbReference>
<dbReference type="InterPro" id="IPR046960">
    <property type="entry name" value="PPR_At4g14850-like_plant"/>
</dbReference>
<keyword evidence="3" id="KW-1185">Reference proteome</keyword>
<evidence type="ECO:0000256" key="1">
    <source>
        <dbReference type="ARBA" id="ARBA00022737"/>
    </source>
</evidence>
<accession>A0AA89B5E5</accession>
<dbReference type="Proteomes" id="UP001188597">
    <property type="component" value="Unassembled WGS sequence"/>
</dbReference>
<reference evidence="2" key="1">
    <citation type="submission" date="2022-12" db="EMBL/GenBank/DDBJ databases">
        <title>Draft genome assemblies for two species of Escallonia (Escalloniales).</title>
        <authorList>
            <person name="Chanderbali A."/>
            <person name="Dervinis C."/>
            <person name="Anghel I."/>
            <person name="Soltis D."/>
            <person name="Soltis P."/>
            <person name="Zapata F."/>
        </authorList>
    </citation>
    <scope>NUCLEOTIDE SEQUENCE</scope>
    <source>
        <strain evidence="2">UCBG64.0493</strain>
        <tissue evidence="2">Leaf</tissue>
    </source>
</reference>
<dbReference type="EMBL" id="JAVXUP010000418">
    <property type="protein sequence ID" value="KAK3028455.1"/>
    <property type="molecule type" value="Genomic_DNA"/>
</dbReference>
<evidence type="ECO:0008006" key="4">
    <source>
        <dbReference type="Google" id="ProtNLM"/>
    </source>
</evidence>
<dbReference type="PANTHER" id="PTHR47926:SF347">
    <property type="entry name" value="PENTATRICOPEPTIDE REPEAT-CONTAINING PROTEIN"/>
    <property type="match status" value="1"/>
</dbReference>
<comment type="caution">
    <text evidence="2">The sequence shown here is derived from an EMBL/GenBank/DDBJ whole genome shotgun (WGS) entry which is preliminary data.</text>
</comment>
<organism evidence="2 3">
    <name type="scientific">Escallonia herrerae</name>
    <dbReference type="NCBI Taxonomy" id="1293975"/>
    <lineage>
        <taxon>Eukaryota</taxon>
        <taxon>Viridiplantae</taxon>
        <taxon>Streptophyta</taxon>
        <taxon>Embryophyta</taxon>
        <taxon>Tracheophyta</taxon>
        <taxon>Spermatophyta</taxon>
        <taxon>Magnoliopsida</taxon>
        <taxon>eudicotyledons</taxon>
        <taxon>Gunneridae</taxon>
        <taxon>Pentapetalae</taxon>
        <taxon>asterids</taxon>
        <taxon>campanulids</taxon>
        <taxon>Escalloniales</taxon>
        <taxon>Escalloniaceae</taxon>
        <taxon>Escallonia</taxon>
    </lineage>
</organism>
<dbReference type="PANTHER" id="PTHR47926">
    <property type="entry name" value="PENTATRICOPEPTIDE REPEAT-CONTAINING PROTEIN"/>
    <property type="match status" value="1"/>
</dbReference>